<dbReference type="InterPro" id="IPR014044">
    <property type="entry name" value="CAP_dom"/>
</dbReference>
<dbReference type="Proteomes" id="UP000035680">
    <property type="component" value="Unassembled WGS sequence"/>
</dbReference>
<dbReference type="Pfam" id="PF24100">
    <property type="entry name" value="DUF7381"/>
    <property type="match status" value="1"/>
</dbReference>
<feature type="domain" description="SCP" evidence="2">
    <location>
        <begin position="190"/>
        <end position="316"/>
    </location>
</feature>
<keyword evidence="3" id="KW-1185">Reference proteome</keyword>
<reference evidence="4" key="2">
    <citation type="submission" date="2015-08" db="UniProtKB">
        <authorList>
            <consortium name="WormBaseParasite"/>
        </authorList>
    </citation>
    <scope>IDENTIFICATION</scope>
</reference>
<proteinExistence type="predicted"/>
<dbReference type="SMART" id="SM00198">
    <property type="entry name" value="SCP"/>
    <property type="match status" value="1"/>
</dbReference>
<dbReference type="Pfam" id="PF00188">
    <property type="entry name" value="CAP"/>
    <property type="match status" value="1"/>
</dbReference>
<accession>A0A0K0G228</accession>
<protein>
    <submittedName>
        <fullName evidence="4">SCP domain-containing protein</fullName>
    </submittedName>
</protein>
<dbReference type="WBParaSite" id="SVE_1877400.1">
    <property type="protein sequence ID" value="SVE_1877400.1"/>
    <property type="gene ID" value="SVE_1877400"/>
</dbReference>
<keyword evidence="1" id="KW-0472">Membrane</keyword>
<organism evidence="3 4">
    <name type="scientific">Strongyloides venezuelensis</name>
    <name type="common">Threadworm</name>
    <dbReference type="NCBI Taxonomy" id="75913"/>
    <lineage>
        <taxon>Eukaryota</taxon>
        <taxon>Metazoa</taxon>
        <taxon>Ecdysozoa</taxon>
        <taxon>Nematoda</taxon>
        <taxon>Chromadorea</taxon>
        <taxon>Rhabditida</taxon>
        <taxon>Tylenchina</taxon>
        <taxon>Panagrolaimomorpha</taxon>
        <taxon>Strongyloidoidea</taxon>
        <taxon>Strongyloididae</taxon>
        <taxon>Strongyloides</taxon>
    </lineage>
</organism>
<evidence type="ECO:0000313" key="4">
    <source>
        <dbReference type="WBParaSite" id="SVE_1877400.1"/>
    </source>
</evidence>
<keyword evidence="1" id="KW-1133">Transmembrane helix</keyword>
<dbReference type="SUPFAM" id="SSF55797">
    <property type="entry name" value="PR-1-like"/>
    <property type="match status" value="1"/>
</dbReference>
<keyword evidence="1" id="KW-0812">Transmembrane</keyword>
<dbReference type="AlphaFoldDB" id="A0A0K0G228"/>
<feature type="transmembrane region" description="Helical" evidence="1">
    <location>
        <begin position="6"/>
        <end position="28"/>
    </location>
</feature>
<evidence type="ECO:0000256" key="1">
    <source>
        <dbReference type="SAM" id="Phobius"/>
    </source>
</evidence>
<dbReference type="Gene3D" id="3.40.33.10">
    <property type="entry name" value="CAP"/>
    <property type="match status" value="1"/>
</dbReference>
<evidence type="ECO:0000259" key="2">
    <source>
        <dbReference type="SMART" id="SM00198"/>
    </source>
</evidence>
<evidence type="ECO:0000313" key="3">
    <source>
        <dbReference type="Proteomes" id="UP000035680"/>
    </source>
</evidence>
<name>A0A0K0G228_STRVS</name>
<reference evidence="3" key="1">
    <citation type="submission" date="2014-07" db="EMBL/GenBank/DDBJ databases">
        <authorList>
            <person name="Martin A.A"/>
            <person name="De Silva N."/>
        </authorList>
    </citation>
    <scope>NUCLEOTIDE SEQUENCE</scope>
</reference>
<dbReference type="InterPro" id="IPR035940">
    <property type="entry name" value="CAP_sf"/>
</dbReference>
<sequence>MIYKYIHLLFLIIPICLSYNLAVTYRIVKVKKAYLYLYRDKTYRTKNEMMVQIIIDHPKVGTDKLLLLNMGQNHKITFEGATEYEYEKFFPVFGHLKVGTIIVREYYNKKRVFYYCINRLFKNFKLAVAYAHLMNLKFKFNSKKSRDVRIPDEINVAKKVSHYGYNNRIWRSIWKGCYYHYCFAENNFRRLKLRFLTEINEYRLRHKAGAVTIKSILTKIAGIKLNKILNTPEEYLDRSLLHDYVVTPYYFAPLIIKKWYDENKHYKYGTNVLITGTEHFTSIVWKSVKAVGFAIKEKDDMIHFVAVFFPSPNEPKLFSTNVKKRRLYFSG</sequence>
<dbReference type="InterPro" id="IPR055805">
    <property type="entry name" value="DUF7381"/>
</dbReference>